<feature type="signal peptide" evidence="5">
    <location>
        <begin position="1"/>
        <end position="19"/>
    </location>
</feature>
<dbReference type="InterPro" id="IPR024607">
    <property type="entry name" value="Sulfatase_CS"/>
</dbReference>
<dbReference type="AlphaFoldDB" id="A0A851GJ54"/>
<dbReference type="InterPro" id="IPR050738">
    <property type="entry name" value="Sulfatase"/>
</dbReference>
<dbReference type="SUPFAM" id="SSF53649">
    <property type="entry name" value="Alkaline phosphatase-like"/>
    <property type="match status" value="1"/>
</dbReference>
<keyword evidence="2" id="KW-0479">Metal-binding</keyword>
<feature type="chain" id="PRO_5032536909" evidence="5">
    <location>
        <begin position="20"/>
        <end position="500"/>
    </location>
</feature>
<reference evidence="7 8" key="1">
    <citation type="submission" date="2020-07" db="EMBL/GenBank/DDBJ databases">
        <title>Roseicoccus Jingziensis gen. nov., sp. nov., isolated from coastal seawater.</title>
        <authorList>
            <person name="Feng X."/>
        </authorList>
    </citation>
    <scope>NUCLEOTIDE SEQUENCE [LARGE SCALE GENOMIC DNA]</scope>
    <source>
        <strain evidence="7 8">N1E253</strain>
    </source>
</reference>
<evidence type="ECO:0000256" key="4">
    <source>
        <dbReference type="ARBA" id="ARBA00022837"/>
    </source>
</evidence>
<evidence type="ECO:0000256" key="5">
    <source>
        <dbReference type="SAM" id="SignalP"/>
    </source>
</evidence>
<dbReference type="Gene3D" id="3.40.720.10">
    <property type="entry name" value="Alkaline Phosphatase, subunit A"/>
    <property type="match status" value="1"/>
</dbReference>
<evidence type="ECO:0000256" key="2">
    <source>
        <dbReference type="ARBA" id="ARBA00022723"/>
    </source>
</evidence>
<name>A0A851GJ54_9BACT</name>
<dbReference type="InterPro" id="IPR000917">
    <property type="entry name" value="Sulfatase_N"/>
</dbReference>
<dbReference type="Gene3D" id="3.30.1120.10">
    <property type="match status" value="1"/>
</dbReference>
<dbReference type="PANTHER" id="PTHR42693:SF33">
    <property type="entry name" value="ARYLSULFATASE"/>
    <property type="match status" value="1"/>
</dbReference>
<evidence type="ECO:0000256" key="1">
    <source>
        <dbReference type="ARBA" id="ARBA00008779"/>
    </source>
</evidence>
<evidence type="ECO:0000313" key="7">
    <source>
        <dbReference type="EMBL" id="NWK55901.1"/>
    </source>
</evidence>
<dbReference type="CDD" id="cd16143">
    <property type="entry name" value="ARS_like"/>
    <property type="match status" value="1"/>
</dbReference>
<gene>
    <name evidence="7" type="ORF">HW115_09780</name>
</gene>
<evidence type="ECO:0000256" key="3">
    <source>
        <dbReference type="ARBA" id="ARBA00022801"/>
    </source>
</evidence>
<dbReference type="Pfam" id="PF00884">
    <property type="entry name" value="Sulfatase"/>
    <property type="match status" value="1"/>
</dbReference>
<evidence type="ECO:0000259" key="6">
    <source>
        <dbReference type="Pfam" id="PF00884"/>
    </source>
</evidence>
<keyword evidence="3" id="KW-0378">Hydrolase</keyword>
<protein>
    <submittedName>
        <fullName evidence="7">Arylsulfatase</fullName>
    </submittedName>
</protein>
<dbReference type="PROSITE" id="PS00149">
    <property type="entry name" value="SULFATASE_2"/>
    <property type="match status" value="1"/>
</dbReference>
<dbReference type="RefSeq" id="WP_178932437.1">
    <property type="nucleotide sequence ID" value="NZ_JACBAZ010000003.1"/>
</dbReference>
<dbReference type="EMBL" id="JACBAZ010000003">
    <property type="protein sequence ID" value="NWK55901.1"/>
    <property type="molecule type" value="Genomic_DNA"/>
</dbReference>
<keyword evidence="5" id="KW-0732">Signal</keyword>
<feature type="domain" description="Sulfatase N-terminal" evidence="6">
    <location>
        <begin position="25"/>
        <end position="394"/>
    </location>
</feature>
<evidence type="ECO:0000313" key="8">
    <source>
        <dbReference type="Proteomes" id="UP000557872"/>
    </source>
</evidence>
<keyword evidence="8" id="KW-1185">Reference proteome</keyword>
<comment type="caution">
    <text evidence="7">The sequence shown here is derived from an EMBL/GenBank/DDBJ whole genome shotgun (WGS) entry which is preliminary data.</text>
</comment>
<dbReference type="PANTHER" id="PTHR42693">
    <property type="entry name" value="ARYLSULFATASE FAMILY MEMBER"/>
    <property type="match status" value="1"/>
</dbReference>
<proteinExistence type="inferred from homology"/>
<accession>A0A851GJ54</accession>
<dbReference type="InterPro" id="IPR017850">
    <property type="entry name" value="Alkaline_phosphatase_core_sf"/>
</dbReference>
<keyword evidence="4" id="KW-0106">Calcium</keyword>
<dbReference type="Proteomes" id="UP000557872">
    <property type="component" value="Unassembled WGS sequence"/>
</dbReference>
<sequence>MNHFKLTFIALSVSTLVAAAETSKPNIVLILADDIGYGDFGCYGSKKIKTPNIDRLAQEGMRFTDAYAGAATCTPTRFSMLTGKHAWRQPGTGILSGDAPLCIPEGTSTIAQVMKKAGYTTAAIGKWHLGMGREGKTDYNAEIDAGPNTLGFDYSFLIPATGDRVPCVYVEDHKVVNLDPADPIKVSFRGNVFDSPTAKTHPELIRPTHRDPVHEIRGGSIVNGICRIGFMTGGQTALWQDDSIADTITNKAVHFIKENKDKPFFLYFSTHDVHAPIAPNPRFLGSSGFGRRGDTIHQFDWCVGEIMKTLDEQGVADNTLLIVTSDNGGCGVYAEQEKVYGQKINGPLRGYKVTPYEGGIREPFIARWPGVIPSGSVSEQIVGLVDCYATAADIVKQPLAEQDAPDSVSLLPVLTNPKQAVREQIITQSWVASNPDCAKQIRVGDWKLLVPGKRSKDQALQLYHLKDDLAEQNNLAKTQPAKVKELMERLEKAISDGRTR</sequence>
<comment type="similarity">
    <text evidence="1">Belongs to the sulfatase family.</text>
</comment>
<dbReference type="GO" id="GO:0046872">
    <property type="term" value="F:metal ion binding"/>
    <property type="evidence" value="ECO:0007669"/>
    <property type="project" value="UniProtKB-KW"/>
</dbReference>
<dbReference type="PROSITE" id="PS00523">
    <property type="entry name" value="SULFATASE_1"/>
    <property type="match status" value="1"/>
</dbReference>
<dbReference type="GO" id="GO:0004065">
    <property type="term" value="F:arylsulfatase activity"/>
    <property type="evidence" value="ECO:0007669"/>
    <property type="project" value="TreeGrafter"/>
</dbReference>
<organism evidence="7 8">
    <name type="scientific">Oceaniferula marina</name>
    <dbReference type="NCBI Taxonomy" id="2748318"/>
    <lineage>
        <taxon>Bacteria</taxon>
        <taxon>Pseudomonadati</taxon>
        <taxon>Verrucomicrobiota</taxon>
        <taxon>Verrucomicrobiia</taxon>
        <taxon>Verrucomicrobiales</taxon>
        <taxon>Verrucomicrobiaceae</taxon>
        <taxon>Oceaniferula</taxon>
    </lineage>
</organism>